<evidence type="ECO:0000313" key="2">
    <source>
        <dbReference type="Proteomes" id="UP000033947"/>
    </source>
</evidence>
<reference evidence="1 2" key="1">
    <citation type="journal article" date="2015" name="Nature">
        <title>rRNA introns, odd ribosomes, and small enigmatic genomes across a large radiation of phyla.</title>
        <authorList>
            <person name="Brown C.T."/>
            <person name="Hug L.A."/>
            <person name="Thomas B.C."/>
            <person name="Sharon I."/>
            <person name="Castelle C.J."/>
            <person name="Singh A."/>
            <person name="Wilkins M.J."/>
            <person name="Williams K.H."/>
            <person name="Banfield J.F."/>
        </authorList>
    </citation>
    <scope>NUCLEOTIDE SEQUENCE [LARGE SCALE GENOMIC DNA]</scope>
</reference>
<dbReference type="Proteomes" id="UP000033947">
    <property type="component" value="Unassembled WGS sequence"/>
</dbReference>
<dbReference type="EMBL" id="LCBB01000001">
    <property type="protein sequence ID" value="KKS03608.1"/>
    <property type="molecule type" value="Genomic_DNA"/>
</dbReference>
<comment type="caution">
    <text evidence="1">The sequence shown here is derived from an EMBL/GenBank/DDBJ whole genome shotgun (WGS) entry which is preliminary data.</text>
</comment>
<name>A0A0G0YT85_UNCKA</name>
<gene>
    <name evidence="1" type="ORF">UU55_C0001G0069</name>
</gene>
<evidence type="ECO:0008006" key="3">
    <source>
        <dbReference type="Google" id="ProtNLM"/>
    </source>
</evidence>
<proteinExistence type="predicted"/>
<sequence length="209" mass="24391">MTLLMSNIFQITISPNEGLEIIYTQAMEDLNDFFQIKWVRNKPRVCVVPDRVTIDALRDQETPKWLVGWDSDNFVFVLSKSSFETDSSHPYTDEDYKMLIKHELAHAYFRVATGGRTQPKWLWEGVSIFASGQVERWKKPEAFRTFLDNSDVYTEAGYAMSLLSTKFGKEKLLQLLKGYKTFSGDFSNLFRDVYQLELNYDTFNSLIQK</sequence>
<accession>A0A0G0YT85</accession>
<dbReference type="AlphaFoldDB" id="A0A0G0YT85"/>
<evidence type="ECO:0000313" key="1">
    <source>
        <dbReference type="EMBL" id="KKS03608.1"/>
    </source>
</evidence>
<protein>
    <recommendedName>
        <fullName evidence="3">Peptidase MA-like domain-containing protein</fullName>
    </recommendedName>
</protein>
<organism evidence="1 2">
    <name type="scientific">candidate division WWE3 bacterium GW2011_GWC2_41_23</name>
    <dbReference type="NCBI Taxonomy" id="1619123"/>
    <lineage>
        <taxon>Bacteria</taxon>
        <taxon>Katanobacteria</taxon>
    </lineage>
</organism>